<name>A0A512DQX0_9PROT</name>
<evidence type="ECO:0000256" key="2">
    <source>
        <dbReference type="SAM" id="SignalP"/>
    </source>
</evidence>
<accession>A0A512DQX0</accession>
<comment type="caution">
    <text evidence="3">The sequence shown here is derived from an EMBL/GenBank/DDBJ whole genome shotgun (WGS) entry which is preliminary data.</text>
</comment>
<feature type="signal peptide" evidence="2">
    <location>
        <begin position="1"/>
        <end position="20"/>
    </location>
</feature>
<feature type="compositionally biased region" description="Polar residues" evidence="1">
    <location>
        <begin position="46"/>
        <end position="62"/>
    </location>
</feature>
<dbReference type="RefSeq" id="WP_147040496.1">
    <property type="nucleotide sequence ID" value="NZ_BJYZ01000013.1"/>
</dbReference>
<evidence type="ECO:0000313" key="3">
    <source>
        <dbReference type="EMBL" id="GEO38881.1"/>
    </source>
</evidence>
<dbReference type="OrthoDB" id="9991778at2"/>
<dbReference type="AlphaFoldDB" id="A0A512DQX0"/>
<proteinExistence type="predicted"/>
<evidence type="ECO:0008006" key="5">
    <source>
        <dbReference type="Google" id="ProtNLM"/>
    </source>
</evidence>
<evidence type="ECO:0000313" key="4">
    <source>
        <dbReference type="Proteomes" id="UP000321523"/>
    </source>
</evidence>
<feature type="compositionally biased region" description="Polar residues" evidence="1">
    <location>
        <begin position="21"/>
        <end position="39"/>
    </location>
</feature>
<evidence type="ECO:0000256" key="1">
    <source>
        <dbReference type="SAM" id="MobiDB-lite"/>
    </source>
</evidence>
<dbReference type="Proteomes" id="UP000321523">
    <property type="component" value="Unassembled WGS sequence"/>
</dbReference>
<keyword evidence="2" id="KW-0732">Signal</keyword>
<feature type="chain" id="PRO_5022049580" description="Lipoprotein" evidence="2">
    <location>
        <begin position="21"/>
        <end position="86"/>
    </location>
</feature>
<sequence length="86" mass="8335">MSRMAIAFLGLVLLGTSACANLMNSGSNKTPEGRSTTSGGAALGTPGSNGPATGAPRTSNSPGAGDGTTPGDLMRQGSIPGEDKLD</sequence>
<feature type="region of interest" description="Disordered" evidence="1">
    <location>
        <begin position="21"/>
        <end position="86"/>
    </location>
</feature>
<dbReference type="PROSITE" id="PS51257">
    <property type="entry name" value="PROKAR_LIPOPROTEIN"/>
    <property type="match status" value="1"/>
</dbReference>
<keyword evidence="4" id="KW-1185">Reference proteome</keyword>
<gene>
    <name evidence="3" type="ORF">SAE02_30290</name>
</gene>
<reference evidence="3 4" key="1">
    <citation type="submission" date="2019-07" db="EMBL/GenBank/DDBJ databases">
        <title>Whole genome shotgun sequence of Skermanella aerolata NBRC 106429.</title>
        <authorList>
            <person name="Hosoyama A."/>
            <person name="Uohara A."/>
            <person name="Ohji S."/>
            <person name="Ichikawa N."/>
        </authorList>
    </citation>
    <scope>NUCLEOTIDE SEQUENCE [LARGE SCALE GENOMIC DNA]</scope>
    <source>
        <strain evidence="3 4">NBRC 106429</strain>
    </source>
</reference>
<organism evidence="3 4">
    <name type="scientific">Skermanella aerolata</name>
    <dbReference type="NCBI Taxonomy" id="393310"/>
    <lineage>
        <taxon>Bacteria</taxon>
        <taxon>Pseudomonadati</taxon>
        <taxon>Pseudomonadota</taxon>
        <taxon>Alphaproteobacteria</taxon>
        <taxon>Rhodospirillales</taxon>
        <taxon>Azospirillaceae</taxon>
        <taxon>Skermanella</taxon>
    </lineage>
</organism>
<dbReference type="EMBL" id="BJYZ01000013">
    <property type="protein sequence ID" value="GEO38881.1"/>
    <property type="molecule type" value="Genomic_DNA"/>
</dbReference>
<protein>
    <recommendedName>
        <fullName evidence="5">Lipoprotein</fullName>
    </recommendedName>
</protein>